<proteinExistence type="predicted"/>
<sequence>MLLWLLGYMLPDAVEFCVVFAVARMWDAELGAWKEDNTFVTDNGSNIVAGFCNQTHLDCAAHNLNLVLKNVFNKLDEDNPVRNDVDTLVKEAKIKRAGLQKFLDKSLKQEIDTRWNSKMHMLQSVQEAMQSGKLQDILNERNELRYLNKIDECLLADLISLLKPFDEVSKHLSAENTPTTPGSANKSGSRKGIGYCA</sequence>
<feature type="region of interest" description="Disordered" evidence="1">
    <location>
        <begin position="172"/>
        <end position="197"/>
    </location>
</feature>
<keyword evidence="2" id="KW-0732">Signal</keyword>
<dbReference type="EMBL" id="SCEB01215722">
    <property type="protein sequence ID" value="RXM28068.1"/>
    <property type="molecule type" value="Genomic_DNA"/>
</dbReference>
<accession>A0A444TYT8</accession>
<organism evidence="3 4">
    <name type="scientific">Acipenser ruthenus</name>
    <name type="common">Sterlet sturgeon</name>
    <dbReference type="NCBI Taxonomy" id="7906"/>
    <lineage>
        <taxon>Eukaryota</taxon>
        <taxon>Metazoa</taxon>
        <taxon>Chordata</taxon>
        <taxon>Craniata</taxon>
        <taxon>Vertebrata</taxon>
        <taxon>Euteleostomi</taxon>
        <taxon>Actinopterygii</taxon>
        <taxon>Chondrostei</taxon>
        <taxon>Acipenseriformes</taxon>
        <taxon>Acipenseridae</taxon>
        <taxon>Acipenser</taxon>
    </lineage>
</organism>
<dbReference type="Proteomes" id="UP000289886">
    <property type="component" value="Unassembled WGS sequence"/>
</dbReference>
<gene>
    <name evidence="3" type="ORF">EOD39_2727</name>
</gene>
<evidence type="ECO:0000256" key="2">
    <source>
        <dbReference type="SAM" id="SignalP"/>
    </source>
</evidence>
<protein>
    <submittedName>
        <fullName evidence="3">Transposable element Hobo transposase</fullName>
    </submittedName>
</protein>
<feature type="compositionally biased region" description="Polar residues" evidence="1">
    <location>
        <begin position="174"/>
        <end position="187"/>
    </location>
</feature>
<keyword evidence="4" id="KW-1185">Reference proteome</keyword>
<dbReference type="InterPro" id="IPR012337">
    <property type="entry name" value="RNaseH-like_sf"/>
</dbReference>
<dbReference type="SUPFAM" id="SSF53098">
    <property type="entry name" value="Ribonuclease H-like"/>
    <property type="match status" value="1"/>
</dbReference>
<feature type="chain" id="PRO_5019123197" evidence="2">
    <location>
        <begin position="17"/>
        <end position="197"/>
    </location>
</feature>
<evidence type="ECO:0000256" key="1">
    <source>
        <dbReference type="SAM" id="MobiDB-lite"/>
    </source>
</evidence>
<name>A0A444TYT8_ACIRT</name>
<evidence type="ECO:0000313" key="4">
    <source>
        <dbReference type="Proteomes" id="UP000289886"/>
    </source>
</evidence>
<reference evidence="3 4" key="1">
    <citation type="submission" date="2019-01" db="EMBL/GenBank/DDBJ databases">
        <title>Draft Genome and Complete Hox-Cluster Characterization of the Sterlet Sturgeon (Acipenser ruthenus).</title>
        <authorList>
            <person name="Wei Q."/>
        </authorList>
    </citation>
    <scope>NUCLEOTIDE SEQUENCE [LARGE SCALE GENOMIC DNA]</scope>
    <source>
        <strain evidence="3">WHYD16114868_AA</strain>
        <tissue evidence="3">Blood</tissue>
    </source>
</reference>
<feature type="signal peptide" evidence="2">
    <location>
        <begin position="1"/>
        <end position="16"/>
    </location>
</feature>
<evidence type="ECO:0000313" key="3">
    <source>
        <dbReference type="EMBL" id="RXM28068.1"/>
    </source>
</evidence>
<comment type="caution">
    <text evidence="3">The sequence shown here is derived from an EMBL/GenBank/DDBJ whole genome shotgun (WGS) entry which is preliminary data.</text>
</comment>
<dbReference type="AlphaFoldDB" id="A0A444TYT8"/>